<organism evidence="2 3">
    <name type="scientific">Microbacterium awajiense</name>
    <dbReference type="NCBI Taxonomy" id="415214"/>
    <lineage>
        <taxon>Bacteria</taxon>
        <taxon>Bacillati</taxon>
        <taxon>Actinomycetota</taxon>
        <taxon>Actinomycetes</taxon>
        <taxon>Micrococcales</taxon>
        <taxon>Microbacteriaceae</taxon>
        <taxon>Microbacterium</taxon>
    </lineage>
</organism>
<reference evidence="3" key="1">
    <citation type="journal article" date="2019" name="Int. J. Syst. Evol. Microbiol.">
        <title>The Global Catalogue of Microorganisms (GCM) 10K type strain sequencing project: providing services to taxonomists for standard genome sequencing and annotation.</title>
        <authorList>
            <consortium name="The Broad Institute Genomics Platform"/>
            <consortium name="The Broad Institute Genome Sequencing Center for Infectious Disease"/>
            <person name="Wu L."/>
            <person name="Ma J."/>
        </authorList>
    </citation>
    <scope>NUCLEOTIDE SEQUENCE [LARGE SCALE GENOMIC DNA]</scope>
    <source>
        <strain evidence="3">JCM 16544</strain>
    </source>
</reference>
<keyword evidence="2" id="KW-0378">Hydrolase</keyword>
<accession>A0ABP7AVC3</accession>
<sequence>MDGLRAGSAVAVAAGLGLAATAGAATLGFVIARKLTAPASGRVFDLTVRGVMRREERDAVVLDRTAGTEAAGIYNLWLEGGGWVKLGPVIDHAAGTVTRLVDSVDPKDALSVGRRASWSGIYFRDPADAGLDAEDVVVETPAGPAPAWLIRPTVTATKVWAIHIHGMASPRAGTLRGVHVAADAGLVSLVVTYRNDGEGPEVGSSRSTLGATEADDVRAAARYAIAHGAERIVLFGWSMGGAIALQVAADPEFRSVIDRLILDSPVLDWNATIAANCARAGLPPQAGVLVRPWLERGPLARVVGLSSAIALDRFDWIARAERLSVPTLILHGTDDTSSPPGSARRLAQLRSDVVQLKTFHADHTLGWNSDPNRWTTLALNWLTTRFRQS</sequence>
<comment type="caution">
    <text evidence="2">The sequence shown here is derived from an EMBL/GenBank/DDBJ whole genome shotgun (WGS) entry which is preliminary data.</text>
</comment>
<dbReference type="GO" id="GO:0016787">
    <property type="term" value="F:hydrolase activity"/>
    <property type="evidence" value="ECO:0007669"/>
    <property type="project" value="UniProtKB-KW"/>
</dbReference>
<evidence type="ECO:0000313" key="3">
    <source>
        <dbReference type="Proteomes" id="UP001501697"/>
    </source>
</evidence>
<dbReference type="Gene3D" id="3.40.50.1820">
    <property type="entry name" value="alpha/beta hydrolase"/>
    <property type="match status" value="1"/>
</dbReference>
<dbReference type="InterPro" id="IPR029058">
    <property type="entry name" value="AB_hydrolase_fold"/>
</dbReference>
<dbReference type="Proteomes" id="UP001501697">
    <property type="component" value="Unassembled WGS sequence"/>
</dbReference>
<name>A0ABP7AVC3_9MICO</name>
<dbReference type="SUPFAM" id="SSF53474">
    <property type="entry name" value="alpha/beta-Hydrolases"/>
    <property type="match status" value="1"/>
</dbReference>
<feature type="domain" description="AB hydrolase-1" evidence="1">
    <location>
        <begin position="164"/>
        <end position="371"/>
    </location>
</feature>
<dbReference type="InterPro" id="IPR000073">
    <property type="entry name" value="AB_hydrolase_1"/>
</dbReference>
<dbReference type="EMBL" id="BAAAYU010000005">
    <property type="protein sequence ID" value="GAA3640783.1"/>
    <property type="molecule type" value="Genomic_DNA"/>
</dbReference>
<evidence type="ECO:0000259" key="1">
    <source>
        <dbReference type="Pfam" id="PF12697"/>
    </source>
</evidence>
<proteinExistence type="predicted"/>
<gene>
    <name evidence="2" type="ORF">GCM10022200_25600</name>
</gene>
<keyword evidence="3" id="KW-1185">Reference proteome</keyword>
<dbReference type="PANTHER" id="PTHR12277">
    <property type="entry name" value="ALPHA/BETA HYDROLASE DOMAIN-CONTAINING PROTEIN"/>
    <property type="match status" value="1"/>
</dbReference>
<dbReference type="PANTHER" id="PTHR12277:SF79">
    <property type="entry name" value="XAA-PRO DIPEPTIDYL-PEPTIDASE-RELATED"/>
    <property type="match status" value="1"/>
</dbReference>
<dbReference type="Pfam" id="PF12697">
    <property type="entry name" value="Abhydrolase_6"/>
    <property type="match status" value="1"/>
</dbReference>
<evidence type="ECO:0000313" key="2">
    <source>
        <dbReference type="EMBL" id="GAA3640783.1"/>
    </source>
</evidence>
<protein>
    <submittedName>
        <fullName evidence="2">Alpha/beta hydrolase</fullName>
    </submittedName>
</protein>